<reference evidence="2" key="2">
    <citation type="submission" date="2020-09" db="EMBL/GenBank/DDBJ databases">
        <authorList>
            <person name="Sun Q."/>
            <person name="Ohkuma M."/>
        </authorList>
    </citation>
    <scope>NUCLEOTIDE SEQUENCE</scope>
    <source>
        <strain evidence="2">JCM 4956</strain>
    </source>
</reference>
<feature type="compositionally biased region" description="Low complexity" evidence="1">
    <location>
        <begin position="65"/>
        <end position="79"/>
    </location>
</feature>
<proteinExistence type="predicted"/>
<accession>A0A918NL85</accession>
<keyword evidence="3" id="KW-1185">Reference proteome</keyword>
<feature type="compositionally biased region" description="Low complexity" evidence="1">
    <location>
        <begin position="290"/>
        <end position="299"/>
    </location>
</feature>
<evidence type="ECO:0000256" key="1">
    <source>
        <dbReference type="SAM" id="MobiDB-lite"/>
    </source>
</evidence>
<dbReference type="RefSeq" id="WP_190038035.1">
    <property type="nucleotide sequence ID" value="NZ_BMWD01000020.1"/>
</dbReference>
<evidence type="ECO:0000313" key="2">
    <source>
        <dbReference type="EMBL" id="GGX78140.1"/>
    </source>
</evidence>
<dbReference type="EMBL" id="BMWD01000020">
    <property type="protein sequence ID" value="GGX78140.1"/>
    <property type="molecule type" value="Genomic_DNA"/>
</dbReference>
<dbReference type="Proteomes" id="UP000645555">
    <property type="component" value="Unassembled WGS sequence"/>
</dbReference>
<sequence>MTSPIDELLARARLRRRPYTEADIEGAAARLAARAALPREVPGDLPCRAYRLRPDPCSGSGVLDGPMPRGGAPWRPGAPASGGAGEGLPASGGPRPGGADRPLEDLLPEGAERGGSPYEGSAAAEDLRTLCETVVTHAGALADLGFFLAGALPEPAGARVLGCMLHIAGSEESARFWWQYAGGAGDPVAGYCLHLHHRALGEHGAADWWHAQHVQAGFPGGGAAPFGLAIPTVLRILRALRPDGSPVSEAVEAVLHYVPAAVAFVDDDLDLPLPDPDFADRVRALAATCPAEDAAADLPDGPRRSRRGRPLPERRRVDRAHHDRPDRSPPRRRST</sequence>
<comment type="caution">
    <text evidence="2">The sequence shown here is derived from an EMBL/GenBank/DDBJ whole genome shotgun (WGS) entry which is preliminary data.</text>
</comment>
<dbReference type="AlphaFoldDB" id="A0A918NL85"/>
<name>A0A918NL85_9ACTN</name>
<organism evidence="2 3">
    <name type="scientific">Streptomyces fructofermentans</name>
    <dbReference type="NCBI Taxonomy" id="152141"/>
    <lineage>
        <taxon>Bacteria</taxon>
        <taxon>Bacillati</taxon>
        <taxon>Actinomycetota</taxon>
        <taxon>Actinomycetes</taxon>
        <taxon>Kitasatosporales</taxon>
        <taxon>Streptomycetaceae</taxon>
        <taxon>Streptomyces</taxon>
    </lineage>
</organism>
<evidence type="ECO:0000313" key="3">
    <source>
        <dbReference type="Proteomes" id="UP000645555"/>
    </source>
</evidence>
<protein>
    <submittedName>
        <fullName evidence="2">Uncharacterized protein</fullName>
    </submittedName>
</protein>
<feature type="compositionally biased region" description="Basic and acidic residues" evidence="1">
    <location>
        <begin position="310"/>
        <end position="329"/>
    </location>
</feature>
<feature type="region of interest" description="Disordered" evidence="1">
    <location>
        <begin position="290"/>
        <end position="335"/>
    </location>
</feature>
<reference evidence="2" key="1">
    <citation type="journal article" date="2014" name="Int. J. Syst. Evol. Microbiol.">
        <title>Complete genome sequence of Corynebacterium casei LMG S-19264T (=DSM 44701T), isolated from a smear-ripened cheese.</title>
        <authorList>
            <consortium name="US DOE Joint Genome Institute (JGI-PGF)"/>
            <person name="Walter F."/>
            <person name="Albersmeier A."/>
            <person name="Kalinowski J."/>
            <person name="Ruckert C."/>
        </authorList>
    </citation>
    <scope>NUCLEOTIDE SEQUENCE</scope>
    <source>
        <strain evidence="2">JCM 4956</strain>
    </source>
</reference>
<feature type="region of interest" description="Disordered" evidence="1">
    <location>
        <begin position="58"/>
        <end position="120"/>
    </location>
</feature>
<gene>
    <name evidence="2" type="ORF">GCM10010515_52550</name>
</gene>